<dbReference type="InParanoid" id="A0A1X7T3W4"/>
<evidence type="ECO:0000313" key="1">
    <source>
        <dbReference type="EnsemblMetazoa" id="Aqu2.1.09176_001"/>
    </source>
</evidence>
<dbReference type="EnsemblMetazoa" id="Aqu2.1.09176_001">
    <property type="protein sequence ID" value="Aqu2.1.09176_001"/>
    <property type="gene ID" value="Aqu2.1.09176"/>
</dbReference>
<sequence length="56" mass="6953">MNFIPDQSYSNCSWKEKEQIMTPLFYEQDFLKNQKKTLIDRYRKEQPHKPIPIMKF</sequence>
<name>A0A1X7T3W4_AMPQE</name>
<protein>
    <submittedName>
        <fullName evidence="1">Uncharacterized protein</fullName>
    </submittedName>
</protein>
<proteinExistence type="predicted"/>
<reference evidence="1" key="1">
    <citation type="submission" date="2017-05" db="UniProtKB">
        <authorList>
            <consortium name="EnsemblMetazoa"/>
        </authorList>
    </citation>
    <scope>IDENTIFICATION</scope>
</reference>
<organism evidence="1">
    <name type="scientific">Amphimedon queenslandica</name>
    <name type="common">Sponge</name>
    <dbReference type="NCBI Taxonomy" id="400682"/>
    <lineage>
        <taxon>Eukaryota</taxon>
        <taxon>Metazoa</taxon>
        <taxon>Porifera</taxon>
        <taxon>Demospongiae</taxon>
        <taxon>Heteroscleromorpha</taxon>
        <taxon>Haplosclerida</taxon>
        <taxon>Niphatidae</taxon>
        <taxon>Amphimedon</taxon>
    </lineage>
</organism>
<accession>A0A1X7T3W4</accession>
<dbReference type="AlphaFoldDB" id="A0A1X7T3W4"/>